<feature type="compositionally biased region" description="Pro residues" evidence="2">
    <location>
        <begin position="377"/>
        <end position="389"/>
    </location>
</feature>
<dbReference type="PANTHER" id="PTHR36842">
    <property type="entry name" value="PROTEIN TOLB HOMOLOG"/>
    <property type="match status" value="1"/>
</dbReference>
<dbReference type="Pfam" id="PF07676">
    <property type="entry name" value="PD40"/>
    <property type="match status" value="3"/>
</dbReference>
<comment type="caution">
    <text evidence="4">The sequence shown here is derived from an EMBL/GenBank/DDBJ whole genome shotgun (WGS) entry which is preliminary data.</text>
</comment>
<dbReference type="EMBL" id="JACYXZ010000003">
    <property type="protein sequence ID" value="MBD8870187.1"/>
    <property type="molecule type" value="Genomic_DNA"/>
</dbReference>
<sequence>MAARNYVNFDLLIEQESAGHFQARVTGSPQGATPSVRFTLPYDPTTLENLLLKLDPGRSGTRRAGASTQQQAGIDFGGPLYRAVFRDDLLLTWTRSLDLARQQDAGGLRLRLRLNDAPTIAGLPWELLYDARTNSFIAQSERTPVVRYLDVPQSPRAMTVDGPLHVLALISSPVDQDELDVDAEWELIGDAVRPQVEAGLVVLDRLPRPTMAELGRWLRRHETHVLHFVGHGAFHDQLGEGVIYLQDRHGRSAAVSASVLGPQVKDHDPLRMVVLNACRSARADLVDPFSGLAQGLVQQDATAVVAMQFPISDRAAVTFTGEFYGAIVDGLPVDQSITSARKSLLADFGDEWATPVLFLRAPDGNIFADVHALPDAAPAPPPLPPPPDEAPPDDVPPDQAPPDQAPPNQAPDQAPPDQAPPGDLPSDEAPPDQTPPGDLPLDEAPPDDVPPDEAPPDEGGSDGRRRLPDWYGVRARWASGALALAVVVGVVVGTQLADRPGEAGPGGQGDATPSGTPNGDTDPDTDPDTGLPASAPLTDGQLLVAAGSSPPALRIHLVDTDDGSAVQVTDGPVKEWLPVLSPDRATMIYSRILDGPTSHELRTAGVDGSGDRALFETPEECTANTGRPAWSATEPTHLVMRCLDSASVWRLVLVDVDGTVLRTYATTEAGEPLRNFGDPTISPDGRTIVFWGSTESGNAVASGALYAVDIGADGDGDGDGGGDQEGQEPTLLVGSEADQSYSDPVFSPDGSRLAFRQSMGGNFEIVAVPFSQADRTVGDPVRLTDSPAVDEDPMFSPDGSRVAFSRRDANGTRILVVPVGGGEPVPLLEEGLDRVQLVPAWSRR</sequence>
<gene>
    <name evidence="4" type="ORF">IE331_11185</name>
</gene>
<proteinExistence type="inferred from homology"/>
<dbReference type="SUPFAM" id="SSF82171">
    <property type="entry name" value="DPP6 N-terminal domain-like"/>
    <property type="match status" value="1"/>
</dbReference>
<keyword evidence="5" id="KW-1185">Reference proteome</keyword>
<feature type="domain" description="CHAT" evidence="3">
    <location>
        <begin position="103"/>
        <end position="347"/>
    </location>
</feature>
<evidence type="ECO:0000313" key="4">
    <source>
        <dbReference type="EMBL" id="MBD8870187.1"/>
    </source>
</evidence>
<comment type="similarity">
    <text evidence="1">Belongs to the TolB family.</text>
</comment>
<feature type="compositionally biased region" description="Acidic residues" evidence="2">
    <location>
        <begin position="440"/>
        <end position="460"/>
    </location>
</feature>
<evidence type="ECO:0000256" key="1">
    <source>
        <dbReference type="ARBA" id="ARBA00009820"/>
    </source>
</evidence>
<dbReference type="PANTHER" id="PTHR36842:SF1">
    <property type="entry name" value="PROTEIN TOLB"/>
    <property type="match status" value="1"/>
</dbReference>
<dbReference type="InterPro" id="IPR024983">
    <property type="entry name" value="CHAT_dom"/>
</dbReference>
<reference evidence="4" key="1">
    <citation type="submission" date="2020-09" db="EMBL/GenBank/DDBJ databases">
        <title>Nocardioides sp. strain MJB4 16S ribosomal RNA gene Genome sequencing and assembly.</title>
        <authorList>
            <person name="Kim I."/>
        </authorList>
    </citation>
    <scope>NUCLEOTIDE SEQUENCE</scope>
    <source>
        <strain evidence="4">MJB4</strain>
    </source>
</reference>
<evidence type="ECO:0000313" key="5">
    <source>
        <dbReference type="Proteomes" id="UP000616839"/>
    </source>
</evidence>
<dbReference type="RefSeq" id="WP_192143524.1">
    <property type="nucleotide sequence ID" value="NZ_JACYXZ010000003.1"/>
</dbReference>
<dbReference type="InterPro" id="IPR011659">
    <property type="entry name" value="WD40"/>
</dbReference>
<evidence type="ECO:0000259" key="3">
    <source>
        <dbReference type="Pfam" id="PF12770"/>
    </source>
</evidence>
<feature type="compositionally biased region" description="Pro residues" evidence="2">
    <location>
        <begin position="398"/>
        <end position="423"/>
    </location>
</feature>
<accession>A0A927K4S0</accession>
<protein>
    <submittedName>
        <fullName evidence="4">CHAT domain-containing protein</fullName>
    </submittedName>
</protein>
<feature type="region of interest" description="Disordered" evidence="2">
    <location>
        <begin position="372"/>
        <end position="466"/>
    </location>
</feature>
<evidence type="ECO:0000256" key="2">
    <source>
        <dbReference type="SAM" id="MobiDB-lite"/>
    </source>
</evidence>
<name>A0A927K4S0_9ACTN</name>
<dbReference type="InterPro" id="IPR011042">
    <property type="entry name" value="6-blade_b-propeller_TolB-like"/>
</dbReference>
<feature type="region of interest" description="Disordered" evidence="2">
    <location>
        <begin position="498"/>
        <end position="536"/>
    </location>
</feature>
<dbReference type="Proteomes" id="UP000616839">
    <property type="component" value="Unassembled WGS sequence"/>
</dbReference>
<dbReference type="Pfam" id="PF12770">
    <property type="entry name" value="CHAT"/>
    <property type="match status" value="1"/>
</dbReference>
<dbReference type="AlphaFoldDB" id="A0A927K4S0"/>
<dbReference type="Gene3D" id="2.120.10.30">
    <property type="entry name" value="TolB, C-terminal domain"/>
    <property type="match status" value="2"/>
</dbReference>
<organism evidence="4 5">
    <name type="scientific">Nocardioides donggukensis</name>
    <dbReference type="NCBI Taxonomy" id="2774019"/>
    <lineage>
        <taxon>Bacteria</taxon>
        <taxon>Bacillati</taxon>
        <taxon>Actinomycetota</taxon>
        <taxon>Actinomycetes</taxon>
        <taxon>Propionibacteriales</taxon>
        <taxon>Nocardioidaceae</taxon>
        <taxon>Nocardioides</taxon>
    </lineage>
</organism>